<dbReference type="SUPFAM" id="SSF53850">
    <property type="entry name" value="Periplasmic binding protein-like II"/>
    <property type="match status" value="1"/>
</dbReference>
<keyword evidence="3" id="KW-1185">Reference proteome</keyword>
<comment type="caution">
    <text evidence="2">The sequence shown here is derived from an EMBL/GenBank/DDBJ whole genome shotgun (WGS) entry which is preliminary data.</text>
</comment>
<gene>
    <name evidence="2" type="ORF">KPL81_01850</name>
</gene>
<dbReference type="EMBL" id="JAHYCA010000001">
    <property type="protein sequence ID" value="MBW6389907.1"/>
    <property type="molecule type" value="Genomic_DNA"/>
</dbReference>
<evidence type="ECO:0000313" key="3">
    <source>
        <dbReference type="Proteomes" id="UP000769617"/>
    </source>
</evidence>
<dbReference type="PANTHER" id="PTHR30024">
    <property type="entry name" value="ALIPHATIC SULFONATES-BINDING PROTEIN-RELATED"/>
    <property type="match status" value="1"/>
</dbReference>
<feature type="domain" description="SsuA/THI5-like" evidence="1">
    <location>
        <begin position="90"/>
        <end position="261"/>
    </location>
</feature>
<reference evidence="2 3" key="1">
    <citation type="submission" date="2021-07" db="EMBL/GenBank/DDBJ databases">
        <authorList>
            <person name="So Y."/>
        </authorList>
    </citation>
    <scope>NUCLEOTIDE SEQUENCE [LARGE SCALE GENOMIC DNA]</scope>
    <source>
        <strain evidence="2 3">Y3S6</strain>
    </source>
</reference>
<dbReference type="RefSeq" id="WP_219790447.1">
    <property type="nucleotide sequence ID" value="NZ_JAHYCA010000001.1"/>
</dbReference>
<dbReference type="InterPro" id="IPR015168">
    <property type="entry name" value="SsuA/THI5"/>
</dbReference>
<dbReference type="Proteomes" id="UP000769617">
    <property type="component" value="Unassembled WGS sequence"/>
</dbReference>
<evidence type="ECO:0000313" key="2">
    <source>
        <dbReference type="EMBL" id="MBW6389907.1"/>
    </source>
</evidence>
<dbReference type="Gene3D" id="3.40.190.10">
    <property type="entry name" value="Periplasmic binding protein-like II"/>
    <property type="match status" value="2"/>
</dbReference>
<dbReference type="Pfam" id="PF09084">
    <property type="entry name" value="NMT1"/>
    <property type="match status" value="1"/>
</dbReference>
<sequence length="341" mass="37771">MTIRTHALWPHALRHALCRIVLAIGLGLGPWLLGSPPVNAEPLPTLRLSVLQSGTAHWELEHMQRQGLDRQAGFELEVRLVPHLPASRIALASGEVAGAVADLLWVQARFEQGEPYLFLPFSSQIGAILVAPDSAIDSLEGLRGKRIGVAGGPDSKGWILLRRVAAERGLELEREAEVQYAAPPLLSEALRRGRIDALVTYWHFAARLEASGEARRLMPMAGLLDALALERDLPVLGYVFQESWVRANRALLDRFAAALTETKRSLAESESHWDELRPLMRVESDAEFEAFRRGFLDGVPAPLDERRIADLQALLQLAGADAQRLLPSRLFYRHAARTETP</sequence>
<accession>A0ABS6ZIL4</accession>
<dbReference type="PANTHER" id="PTHR30024:SF48">
    <property type="entry name" value="ABC TRANSPORTER SUBSTRATE-BINDING PROTEIN"/>
    <property type="match status" value="1"/>
</dbReference>
<protein>
    <submittedName>
        <fullName evidence="2">ABC transporter substrate-binding protein</fullName>
    </submittedName>
</protein>
<organism evidence="2 3">
    <name type="scientific">Billgrantia antri</name>
    <dbReference type="NCBI Taxonomy" id="2846777"/>
    <lineage>
        <taxon>Bacteria</taxon>
        <taxon>Pseudomonadati</taxon>
        <taxon>Pseudomonadota</taxon>
        <taxon>Gammaproteobacteria</taxon>
        <taxon>Oceanospirillales</taxon>
        <taxon>Halomonadaceae</taxon>
        <taxon>Billgrantia</taxon>
    </lineage>
</organism>
<name>A0ABS6ZIL4_9GAMM</name>
<evidence type="ECO:0000259" key="1">
    <source>
        <dbReference type="Pfam" id="PF09084"/>
    </source>
</evidence>
<proteinExistence type="predicted"/>